<evidence type="ECO:0000256" key="1">
    <source>
        <dbReference type="SAM" id="MobiDB-lite"/>
    </source>
</evidence>
<organism evidence="3 4">
    <name type="scientific">Camellia sinensis</name>
    <name type="common">Tea plant</name>
    <name type="synonym">Thea sinensis</name>
    <dbReference type="NCBI Taxonomy" id="4442"/>
    <lineage>
        <taxon>Eukaryota</taxon>
        <taxon>Viridiplantae</taxon>
        <taxon>Streptophyta</taxon>
        <taxon>Embryophyta</taxon>
        <taxon>Tracheophyta</taxon>
        <taxon>Spermatophyta</taxon>
        <taxon>Magnoliopsida</taxon>
        <taxon>eudicotyledons</taxon>
        <taxon>Gunneridae</taxon>
        <taxon>Pentapetalae</taxon>
        <taxon>asterids</taxon>
        <taxon>Ericales</taxon>
        <taxon>Theaceae</taxon>
        <taxon>Camellia</taxon>
    </lineage>
</organism>
<feature type="region of interest" description="Disordered" evidence="1">
    <location>
        <begin position="1"/>
        <end position="20"/>
    </location>
</feature>
<gene>
    <name evidence="3" type="ORF">HYC85_017815</name>
</gene>
<dbReference type="EMBL" id="JACBKZ010000008">
    <property type="protein sequence ID" value="KAF5943738.1"/>
    <property type="molecule type" value="Genomic_DNA"/>
</dbReference>
<reference evidence="3 4" key="2">
    <citation type="submission" date="2020-07" db="EMBL/GenBank/DDBJ databases">
        <title>Genome assembly of wild tea tree DASZ reveals pedigree and selection history of tea varieties.</title>
        <authorList>
            <person name="Zhang W."/>
        </authorList>
    </citation>
    <scope>NUCLEOTIDE SEQUENCE [LARGE SCALE GENOMIC DNA]</scope>
    <source>
        <strain evidence="4">cv. G240</strain>
        <tissue evidence="3">Leaf</tissue>
    </source>
</reference>
<evidence type="ECO:0000313" key="4">
    <source>
        <dbReference type="Proteomes" id="UP000593564"/>
    </source>
</evidence>
<dbReference type="Pfam" id="PF08387">
    <property type="entry name" value="FBD"/>
    <property type="match status" value="1"/>
</dbReference>
<dbReference type="AlphaFoldDB" id="A0A7J7GWC8"/>
<proteinExistence type="predicted"/>
<evidence type="ECO:0000313" key="3">
    <source>
        <dbReference type="EMBL" id="KAF5943738.1"/>
    </source>
</evidence>
<dbReference type="SMART" id="SM00579">
    <property type="entry name" value="FBD"/>
    <property type="match status" value="1"/>
</dbReference>
<dbReference type="InterPro" id="IPR050232">
    <property type="entry name" value="FBL13/AtMIF1-like"/>
</dbReference>
<reference evidence="4" key="1">
    <citation type="journal article" date="2020" name="Nat. Commun.">
        <title>Genome assembly of wild tea tree DASZ reveals pedigree and selection history of tea varieties.</title>
        <authorList>
            <person name="Zhang W."/>
            <person name="Zhang Y."/>
            <person name="Qiu H."/>
            <person name="Guo Y."/>
            <person name="Wan H."/>
            <person name="Zhang X."/>
            <person name="Scossa F."/>
            <person name="Alseekh S."/>
            <person name="Zhang Q."/>
            <person name="Wang P."/>
            <person name="Xu L."/>
            <person name="Schmidt M.H."/>
            <person name="Jia X."/>
            <person name="Li D."/>
            <person name="Zhu A."/>
            <person name="Guo F."/>
            <person name="Chen W."/>
            <person name="Ni D."/>
            <person name="Usadel B."/>
            <person name="Fernie A.R."/>
            <person name="Wen W."/>
        </authorList>
    </citation>
    <scope>NUCLEOTIDE SEQUENCE [LARGE SCALE GENOMIC DNA]</scope>
    <source>
        <strain evidence="4">cv. G240</strain>
    </source>
</reference>
<evidence type="ECO:0000259" key="2">
    <source>
        <dbReference type="SMART" id="SM00579"/>
    </source>
</evidence>
<dbReference type="PANTHER" id="PTHR31900:SF30">
    <property type="entry name" value="SUPERFAMILY PROTEIN, PUTATIVE-RELATED"/>
    <property type="match status" value="1"/>
</dbReference>
<dbReference type="Proteomes" id="UP000593564">
    <property type="component" value="Unassembled WGS sequence"/>
</dbReference>
<comment type="caution">
    <text evidence="3">The sequence shown here is derived from an EMBL/GenBank/DDBJ whole genome shotgun (WGS) entry which is preliminary data.</text>
</comment>
<keyword evidence="4" id="KW-1185">Reference proteome</keyword>
<protein>
    <recommendedName>
        <fullName evidence="2">FBD domain-containing protein</fullName>
    </recommendedName>
</protein>
<dbReference type="PANTHER" id="PTHR31900">
    <property type="entry name" value="F-BOX/RNI SUPERFAMILY PROTEIN-RELATED"/>
    <property type="match status" value="1"/>
</dbReference>
<name>A0A7J7GWC8_CAMSI</name>
<sequence length="198" mass="22291">MLSKPVHCRSNGGTSGPLSQRLISTETMPWKSRLVLAILEVKGVLFQLSSCKNLALNTYVNRWDSPAIASPLRSSPNLETLVINMTPPCGQAFMCAKVVSLYCLDGEDYWTSPKRILKCLLPHLKTVKIVGFAVDQSGFRLPFIQLLLKNATTLKRMDISIGKWFSYFRKCDITQFPREMQKLLSFPRSSPDAVIMFS</sequence>
<accession>A0A7J7GWC8</accession>
<feature type="domain" description="FBD" evidence="2">
    <location>
        <begin position="118"/>
        <end position="198"/>
    </location>
</feature>
<dbReference type="InterPro" id="IPR006566">
    <property type="entry name" value="FBD"/>
</dbReference>